<comment type="caution">
    <text evidence="2">The sequence shown here is derived from an EMBL/GenBank/DDBJ whole genome shotgun (WGS) entry which is preliminary data.</text>
</comment>
<gene>
    <name evidence="2" type="ORF">Q9K01_04270</name>
</gene>
<keyword evidence="3" id="KW-1185">Reference proteome</keyword>
<dbReference type="EMBL" id="JAVAIL010000001">
    <property type="protein sequence ID" value="MDP4538837.1"/>
    <property type="molecule type" value="Genomic_DNA"/>
</dbReference>
<protein>
    <submittedName>
        <fullName evidence="2">Uncharacterized protein</fullName>
    </submittedName>
</protein>
<organism evidence="2 3">
    <name type="scientific">Qipengyuania benthica</name>
    <dbReference type="NCBI Taxonomy" id="3067651"/>
    <lineage>
        <taxon>Bacteria</taxon>
        <taxon>Pseudomonadati</taxon>
        <taxon>Pseudomonadota</taxon>
        <taxon>Alphaproteobacteria</taxon>
        <taxon>Sphingomonadales</taxon>
        <taxon>Erythrobacteraceae</taxon>
        <taxon>Qipengyuania</taxon>
    </lineage>
</organism>
<dbReference type="RefSeq" id="WP_305928951.1">
    <property type="nucleotide sequence ID" value="NZ_JAVAIL010000001.1"/>
</dbReference>
<name>A0ABT9H6A0_9SPHN</name>
<dbReference type="Proteomes" id="UP001235664">
    <property type="component" value="Unassembled WGS sequence"/>
</dbReference>
<feature type="signal peptide" evidence="1">
    <location>
        <begin position="1"/>
        <end position="24"/>
    </location>
</feature>
<evidence type="ECO:0000313" key="2">
    <source>
        <dbReference type="EMBL" id="MDP4538837.1"/>
    </source>
</evidence>
<feature type="chain" id="PRO_5045330235" evidence="1">
    <location>
        <begin position="25"/>
        <end position="62"/>
    </location>
</feature>
<accession>A0ABT9H6A0</accession>
<reference evidence="2 3" key="1">
    <citation type="submission" date="2023-08" db="EMBL/GenBank/DDBJ databases">
        <title>genomic of DY56.</title>
        <authorList>
            <person name="Wang Y."/>
        </authorList>
    </citation>
    <scope>NUCLEOTIDE SEQUENCE [LARGE SCALE GENOMIC DNA]</scope>
    <source>
        <strain evidence="2 3">DY56-A-20</strain>
    </source>
</reference>
<sequence length="62" mass="7118">MKELCVRAAVAVMILGWGTAPLHAQSSDAAFLQCMQDCQDWQPNAQIERQCENWCYVRYQPN</sequence>
<evidence type="ECO:0000313" key="3">
    <source>
        <dbReference type="Proteomes" id="UP001235664"/>
    </source>
</evidence>
<proteinExistence type="predicted"/>
<evidence type="ECO:0000256" key="1">
    <source>
        <dbReference type="SAM" id="SignalP"/>
    </source>
</evidence>
<keyword evidence="1" id="KW-0732">Signal</keyword>